<keyword evidence="4" id="KW-1185">Reference proteome</keyword>
<evidence type="ECO:0000313" key="4">
    <source>
        <dbReference type="Proteomes" id="UP000095210"/>
    </source>
</evidence>
<dbReference type="InterPro" id="IPR021449">
    <property type="entry name" value="DUF3099"/>
</dbReference>
<gene>
    <name evidence="3" type="ORF">TL08_08320</name>
</gene>
<dbReference type="RefSeq" id="WP_069853423.1">
    <property type="nucleotide sequence ID" value="NZ_CP014859.1"/>
</dbReference>
<organism evidence="3 4">
    <name type="scientific">Actinoalloteichus hymeniacidonis</name>
    <dbReference type="NCBI Taxonomy" id="340345"/>
    <lineage>
        <taxon>Bacteria</taxon>
        <taxon>Bacillati</taxon>
        <taxon>Actinomycetota</taxon>
        <taxon>Actinomycetes</taxon>
        <taxon>Pseudonocardiales</taxon>
        <taxon>Pseudonocardiaceae</taxon>
        <taxon>Actinoalloteichus</taxon>
    </lineage>
</organism>
<feature type="region of interest" description="Disordered" evidence="1">
    <location>
        <begin position="1"/>
        <end position="27"/>
    </location>
</feature>
<name>A0AAC9HNB1_9PSEU</name>
<accession>A0AAC9HNB1</accession>
<feature type="region of interest" description="Disordered" evidence="1">
    <location>
        <begin position="82"/>
        <end position="106"/>
    </location>
</feature>
<keyword evidence="2" id="KW-0472">Membrane</keyword>
<dbReference type="Pfam" id="PF11298">
    <property type="entry name" value="DUF3099"/>
    <property type="match status" value="1"/>
</dbReference>
<dbReference type="AlphaFoldDB" id="A0AAC9HNB1"/>
<proteinExistence type="predicted"/>
<sequence>MNGSSSGDHPILITEAAPSHEDEHARRRRKYSTMMAIRLACVIAAALTYQIWWLALGFLALSIPLPWMAVLIANDAPPAKREDVNRFRRGSRAVEGRDHQVIDSAD</sequence>
<protein>
    <submittedName>
        <fullName evidence="3">DUF3099 family protein</fullName>
    </submittedName>
</protein>
<dbReference type="KEGG" id="ahm:TL08_08320"/>
<evidence type="ECO:0000256" key="1">
    <source>
        <dbReference type="SAM" id="MobiDB-lite"/>
    </source>
</evidence>
<keyword evidence="2" id="KW-1133">Transmembrane helix</keyword>
<evidence type="ECO:0000256" key="2">
    <source>
        <dbReference type="SAM" id="Phobius"/>
    </source>
</evidence>
<dbReference type="Proteomes" id="UP000095210">
    <property type="component" value="Chromosome"/>
</dbReference>
<reference evidence="4" key="1">
    <citation type="submission" date="2016-03" db="EMBL/GenBank/DDBJ databases">
        <title>Complete genome sequence of the type strain Actinoalloteichus hymeniacidonis DSM 45092.</title>
        <authorList>
            <person name="Schaffert L."/>
            <person name="Albersmeier A."/>
            <person name="Winkler A."/>
            <person name="Kalinowski J."/>
            <person name="Zotchev S."/>
            <person name="Ruckert C."/>
        </authorList>
    </citation>
    <scope>NUCLEOTIDE SEQUENCE [LARGE SCALE GENOMIC DNA]</scope>
    <source>
        <strain evidence="4">HPA177(T) (DSM 45092(T))</strain>
    </source>
</reference>
<dbReference type="EMBL" id="CP014859">
    <property type="protein sequence ID" value="AOS62479.1"/>
    <property type="molecule type" value="Genomic_DNA"/>
</dbReference>
<feature type="transmembrane region" description="Helical" evidence="2">
    <location>
        <begin position="36"/>
        <end position="61"/>
    </location>
</feature>
<evidence type="ECO:0000313" key="3">
    <source>
        <dbReference type="EMBL" id="AOS62479.1"/>
    </source>
</evidence>
<keyword evidence="2" id="KW-0812">Transmembrane</keyword>